<gene>
    <name evidence="1" type="ORF">KAOT1_20767</name>
</gene>
<sequence>MIQGRFKDEFECYLKLIDTFSNFQIATLIRIASLNSKI</sequence>
<evidence type="ECO:0000313" key="2">
    <source>
        <dbReference type="Proteomes" id="UP000002945"/>
    </source>
</evidence>
<comment type="caution">
    <text evidence="1">The sequence shown here is derived from an EMBL/GenBank/DDBJ whole genome shotgun (WGS) entry which is preliminary data.</text>
</comment>
<dbReference type="EMBL" id="ABIB01000002">
    <property type="protein sequence ID" value="EDP97634.1"/>
    <property type="molecule type" value="Genomic_DNA"/>
</dbReference>
<keyword evidence="2" id="KW-1185">Reference proteome</keyword>
<reference evidence="1 2" key="1">
    <citation type="journal article" date="2011" name="J. Bacteriol.">
        <title>Genome sequence of the algicidal bacterium Kordia algicida OT-1.</title>
        <authorList>
            <person name="Lee H.S."/>
            <person name="Kang S.G."/>
            <person name="Kwon K.K."/>
            <person name="Lee J.H."/>
            <person name="Kim S.J."/>
        </authorList>
    </citation>
    <scope>NUCLEOTIDE SEQUENCE [LARGE SCALE GENOMIC DNA]</scope>
    <source>
        <strain evidence="1 2">OT-1</strain>
    </source>
</reference>
<protein>
    <submittedName>
        <fullName evidence="1">Uncharacterized protein</fullName>
    </submittedName>
</protein>
<dbReference type="Proteomes" id="UP000002945">
    <property type="component" value="Unassembled WGS sequence"/>
</dbReference>
<accession>A9DM59</accession>
<evidence type="ECO:0000313" key="1">
    <source>
        <dbReference type="EMBL" id="EDP97634.1"/>
    </source>
</evidence>
<name>A9DM59_9FLAO</name>
<dbReference type="AlphaFoldDB" id="A9DM59"/>
<organism evidence="1 2">
    <name type="scientific">Kordia algicida OT-1</name>
    <dbReference type="NCBI Taxonomy" id="391587"/>
    <lineage>
        <taxon>Bacteria</taxon>
        <taxon>Pseudomonadati</taxon>
        <taxon>Bacteroidota</taxon>
        <taxon>Flavobacteriia</taxon>
        <taxon>Flavobacteriales</taxon>
        <taxon>Flavobacteriaceae</taxon>
        <taxon>Kordia</taxon>
    </lineage>
</organism>
<proteinExistence type="predicted"/>
<dbReference type="HOGENOM" id="CLU_3329063_0_0_10"/>